<dbReference type="Pfam" id="PF00005">
    <property type="entry name" value="ABC_tran"/>
    <property type="match status" value="1"/>
</dbReference>
<evidence type="ECO:0000256" key="1">
    <source>
        <dbReference type="ARBA" id="ARBA00005417"/>
    </source>
</evidence>
<dbReference type="STRING" id="1123384.AJ81_01400"/>
<dbReference type="InterPro" id="IPR003439">
    <property type="entry name" value="ABC_transporter-like_ATP-bd"/>
</dbReference>
<evidence type="ECO:0000256" key="2">
    <source>
        <dbReference type="ARBA" id="ARBA00022448"/>
    </source>
</evidence>
<evidence type="ECO:0000313" key="6">
    <source>
        <dbReference type="EMBL" id="AJC73078.1"/>
    </source>
</evidence>
<keyword evidence="7" id="KW-1185">Reference proteome</keyword>
<dbReference type="PaxDb" id="1123384-AJ81_01400"/>
<organism evidence="6 7">
    <name type="scientific">Pseudothermotoga hypogea DSM 11164 = NBRC 106472</name>
    <dbReference type="NCBI Taxonomy" id="1123384"/>
    <lineage>
        <taxon>Bacteria</taxon>
        <taxon>Thermotogati</taxon>
        <taxon>Thermotogota</taxon>
        <taxon>Thermotogae</taxon>
        <taxon>Thermotogales</taxon>
        <taxon>Thermotogaceae</taxon>
        <taxon>Pseudothermotoga</taxon>
    </lineage>
</organism>
<dbReference type="KEGG" id="phy:AJ81_01400"/>
<dbReference type="PROSITE" id="PS00211">
    <property type="entry name" value="ABC_TRANSPORTER_1"/>
    <property type="match status" value="1"/>
</dbReference>
<sequence length="237" mass="26525">MENVTVVLNGQEVIKDVSFSIKKEGLYVIVGPNGGGKTTLVKTIMNLLKPSSGSIHIFDQPNHEYLQRNVVGYLPQRSSFRRSFPIRVYDVVKMGLREGKNEKDLVLAALEKVGMRQFSQANFSTLSGGQQQRVLIARAIVSHPKLLVLDEPVTGLDYESQNEFYLLIKSLVQDGTTVLMVTHDVGFAMDFSDQIFCINRTLVCHVSAQEKFSMDSFLVKLYGYGVKPLTHRHGEGE</sequence>
<gene>
    <name evidence="6" type="ORF">AJ81_01400</name>
</gene>
<dbReference type="InterPro" id="IPR003593">
    <property type="entry name" value="AAA+_ATPase"/>
</dbReference>
<dbReference type="InterPro" id="IPR017871">
    <property type="entry name" value="ABC_transporter-like_CS"/>
</dbReference>
<comment type="similarity">
    <text evidence="1">Belongs to the ABC transporter superfamily.</text>
</comment>
<dbReference type="InterPro" id="IPR027417">
    <property type="entry name" value="P-loop_NTPase"/>
</dbReference>
<reference evidence="6 7" key="1">
    <citation type="submission" date="2014-01" db="EMBL/GenBank/DDBJ databases">
        <title>Genome sequencing of Thermotog hypogea.</title>
        <authorList>
            <person name="Zhang X."/>
            <person name="Alvare G."/>
            <person name="Fristensky B."/>
            <person name="Chen L."/>
            <person name="Suen T."/>
            <person name="Chen Q."/>
            <person name="Ma K."/>
        </authorList>
    </citation>
    <scope>NUCLEOTIDE SEQUENCE [LARGE SCALE GENOMIC DNA]</scope>
    <source>
        <strain evidence="6 7">DSM 11164</strain>
    </source>
</reference>
<keyword evidence="4 6" id="KW-0067">ATP-binding</keyword>
<evidence type="ECO:0000256" key="4">
    <source>
        <dbReference type="ARBA" id="ARBA00022840"/>
    </source>
</evidence>
<dbReference type="GO" id="GO:0016887">
    <property type="term" value="F:ATP hydrolysis activity"/>
    <property type="evidence" value="ECO:0007669"/>
    <property type="project" value="InterPro"/>
</dbReference>
<dbReference type="PANTHER" id="PTHR42734">
    <property type="entry name" value="METAL TRANSPORT SYSTEM ATP-BINDING PROTEIN TM_0124-RELATED"/>
    <property type="match status" value="1"/>
</dbReference>
<dbReference type="SUPFAM" id="SSF52540">
    <property type="entry name" value="P-loop containing nucleoside triphosphate hydrolases"/>
    <property type="match status" value="1"/>
</dbReference>
<dbReference type="EMBL" id="CP007141">
    <property type="protein sequence ID" value="AJC73078.1"/>
    <property type="molecule type" value="Genomic_DNA"/>
</dbReference>
<dbReference type="SMART" id="SM00382">
    <property type="entry name" value="AAA"/>
    <property type="match status" value="1"/>
</dbReference>
<dbReference type="Proteomes" id="UP000077469">
    <property type="component" value="Chromosome"/>
</dbReference>
<dbReference type="AlphaFoldDB" id="A0A0X1KP45"/>
<dbReference type="CDD" id="cd03235">
    <property type="entry name" value="ABC_Metallic_Cations"/>
    <property type="match status" value="1"/>
</dbReference>
<keyword evidence="2" id="KW-0813">Transport</keyword>
<name>A0A0X1KP45_9THEM</name>
<dbReference type="Gene3D" id="3.40.50.300">
    <property type="entry name" value="P-loop containing nucleotide triphosphate hydrolases"/>
    <property type="match status" value="1"/>
</dbReference>
<protein>
    <submittedName>
        <fullName evidence="6">Zinc ABC transporter ATP-binding protein</fullName>
    </submittedName>
</protein>
<keyword evidence="3" id="KW-0547">Nucleotide-binding</keyword>
<dbReference type="GO" id="GO:0005524">
    <property type="term" value="F:ATP binding"/>
    <property type="evidence" value="ECO:0007669"/>
    <property type="project" value="UniProtKB-KW"/>
</dbReference>
<evidence type="ECO:0000313" key="7">
    <source>
        <dbReference type="Proteomes" id="UP000077469"/>
    </source>
</evidence>
<proteinExistence type="inferred from homology"/>
<dbReference type="InterPro" id="IPR050153">
    <property type="entry name" value="Metal_Ion_Import_ABC"/>
</dbReference>
<evidence type="ECO:0000256" key="3">
    <source>
        <dbReference type="ARBA" id="ARBA00022741"/>
    </source>
</evidence>
<evidence type="ECO:0000259" key="5">
    <source>
        <dbReference type="PROSITE" id="PS50893"/>
    </source>
</evidence>
<dbReference type="PANTHER" id="PTHR42734:SF17">
    <property type="entry name" value="METAL TRANSPORT SYSTEM ATP-BINDING PROTEIN TM_0124-RELATED"/>
    <property type="match status" value="1"/>
</dbReference>
<dbReference type="PATRIC" id="fig|1123384.7.peg.280"/>
<accession>A0A0X1KP45</accession>
<feature type="domain" description="ABC transporter" evidence="5">
    <location>
        <begin position="1"/>
        <end position="225"/>
    </location>
</feature>
<dbReference type="PROSITE" id="PS50893">
    <property type="entry name" value="ABC_TRANSPORTER_2"/>
    <property type="match status" value="1"/>
</dbReference>